<evidence type="ECO:0000313" key="7">
    <source>
        <dbReference type="Ensembl" id="ENSACAP00000026546.1"/>
    </source>
</evidence>
<dbReference type="InterPro" id="IPR001841">
    <property type="entry name" value="Znf_RING"/>
</dbReference>
<evidence type="ECO:0000256" key="5">
    <source>
        <dbReference type="SAM" id="Phobius"/>
    </source>
</evidence>
<reference evidence="7" key="3">
    <citation type="submission" date="2025-09" db="UniProtKB">
        <authorList>
            <consortium name="Ensembl"/>
        </authorList>
    </citation>
    <scope>IDENTIFICATION</scope>
</reference>
<evidence type="ECO:0000256" key="4">
    <source>
        <dbReference type="PROSITE-ProRule" id="PRU00175"/>
    </source>
</evidence>
<dbReference type="GO" id="GO:0008270">
    <property type="term" value="F:zinc ion binding"/>
    <property type="evidence" value="ECO:0007669"/>
    <property type="project" value="UniProtKB-KW"/>
</dbReference>
<keyword evidence="2 4" id="KW-0863">Zinc-finger</keyword>
<organism evidence="7 8">
    <name type="scientific">Anolis carolinensis</name>
    <name type="common">Green anole</name>
    <name type="synonym">American chameleon</name>
    <dbReference type="NCBI Taxonomy" id="28377"/>
    <lineage>
        <taxon>Eukaryota</taxon>
        <taxon>Metazoa</taxon>
        <taxon>Chordata</taxon>
        <taxon>Craniata</taxon>
        <taxon>Vertebrata</taxon>
        <taxon>Euteleostomi</taxon>
        <taxon>Lepidosauria</taxon>
        <taxon>Squamata</taxon>
        <taxon>Bifurcata</taxon>
        <taxon>Unidentata</taxon>
        <taxon>Episquamata</taxon>
        <taxon>Toxicofera</taxon>
        <taxon>Iguania</taxon>
        <taxon>Dactyloidae</taxon>
        <taxon>Anolis</taxon>
    </lineage>
</organism>
<feature type="domain" description="RING-type" evidence="6">
    <location>
        <begin position="16"/>
        <end position="42"/>
    </location>
</feature>
<proteinExistence type="predicted"/>
<evidence type="ECO:0000256" key="3">
    <source>
        <dbReference type="ARBA" id="ARBA00022833"/>
    </source>
</evidence>
<feature type="transmembrane region" description="Helical" evidence="5">
    <location>
        <begin position="99"/>
        <end position="117"/>
    </location>
</feature>
<dbReference type="InterPro" id="IPR050143">
    <property type="entry name" value="TRIM/RBCC"/>
</dbReference>
<dbReference type="SUPFAM" id="SSF57850">
    <property type="entry name" value="RING/U-box"/>
    <property type="match status" value="1"/>
</dbReference>
<dbReference type="PANTHER" id="PTHR24103">
    <property type="entry name" value="E3 UBIQUITIN-PROTEIN LIGASE TRIM"/>
    <property type="match status" value="1"/>
</dbReference>
<dbReference type="AlphaFoldDB" id="A0A803SUA6"/>
<keyword evidence="8" id="KW-1185">Reference proteome</keyword>
<dbReference type="Pfam" id="PF15227">
    <property type="entry name" value="zf-C3HC4_4"/>
    <property type="match status" value="1"/>
</dbReference>
<keyword evidence="5" id="KW-0472">Membrane</keyword>
<dbReference type="InParanoid" id="A0A803SUA6"/>
<evidence type="ECO:0000256" key="1">
    <source>
        <dbReference type="ARBA" id="ARBA00022723"/>
    </source>
</evidence>
<feature type="transmembrane region" description="Helical" evidence="5">
    <location>
        <begin position="67"/>
        <end position="87"/>
    </location>
</feature>
<dbReference type="GeneTree" id="ENSGT01030000234669"/>
<keyword evidence="3" id="KW-0862">Zinc</keyword>
<dbReference type="Proteomes" id="UP000001646">
    <property type="component" value="Chromosome 2"/>
</dbReference>
<evidence type="ECO:0000256" key="2">
    <source>
        <dbReference type="ARBA" id="ARBA00022771"/>
    </source>
</evidence>
<dbReference type="PROSITE" id="PS00518">
    <property type="entry name" value="ZF_RING_1"/>
    <property type="match status" value="1"/>
</dbReference>
<dbReference type="Gene3D" id="3.30.40.10">
    <property type="entry name" value="Zinc/RING finger domain, C3HC4 (zinc finger)"/>
    <property type="match status" value="1"/>
</dbReference>
<dbReference type="InterPro" id="IPR013083">
    <property type="entry name" value="Znf_RING/FYVE/PHD"/>
</dbReference>
<dbReference type="Ensembl" id="ENSACAT00000027127.2">
    <property type="protein sequence ID" value="ENSACAP00000026546.1"/>
    <property type="gene ID" value="ENSACAG00000025765.2"/>
</dbReference>
<reference evidence="7" key="2">
    <citation type="submission" date="2025-08" db="UniProtKB">
        <authorList>
            <consortium name="Ensembl"/>
        </authorList>
    </citation>
    <scope>IDENTIFICATION</scope>
</reference>
<sequence>MAAASVVQDLCEEATCSICFDYFKDPVTITCGHNFCRACLTQSWEKSGNSDASLWWRLLLWRLLSRAGWPSVGGVLNVISCSLAWGWTGWPMRSLLTLLFYDSIIIISIIIISYPLLKVGYNISKNT</sequence>
<evidence type="ECO:0000313" key="8">
    <source>
        <dbReference type="Proteomes" id="UP000001646"/>
    </source>
</evidence>
<dbReference type="PROSITE" id="PS50089">
    <property type="entry name" value="ZF_RING_2"/>
    <property type="match status" value="1"/>
</dbReference>
<protein>
    <recommendedName>
        <fullName evidence="6">RING-type domain-containing protein</fullName>
    </recommendedName>
</protein>
<dbReference type="InterPro" id="IPR017907">
    <property type="entry name" value="Znf_RING_CS"/>
</dbReference>
<evidence type="ECO:0000259" key="6">
    <source>
        <dbReference type="PROSITE" id="PS50089"/>
    </source>
</evidence>
<reference evidence="7 8" key="1">
    <citation type="submission" date="2009-12" db="EMBL/GenBank/DDBJ databases">
        <title>The Genome Sequence of Anolis carolinensis (Green Anole Lizard).</title>
        <authorList>
            <consortium name="The Genome Sequencing Platform"/>
            <person name="Di Palma F."/>
            <person name="Alfoldi J."/>
            <person name="Heiman D."/>
            <person name="Young S."/>
            <person name="Grabherr M."/>
            <person name="Johnson J."/>
            <person name="Lander E.S."/>
            <person name="Lindblad-Toh K."/>
        </authorList>
    </citation>
    <scope>NUCLEOTIDE SEQUENCE [LARGE SCALE GENOMIC DNA]</scope>
    <source>
        <strain evidence="7 8">JBL SC #1</strain>
    </source>
</reference>
<accession>A0A803SUA6</accession>
<keyword evidence="1" id="KW-0479">Metal-binding</keyword>
<keyword evidence="5" id="KW-0812">Transmembrane</keyword>
<name>A0A803SUA6_ANOCA</name>
<keyword evidence="5" id="KW-1133">Transmembrane helix</keyword>
<dbReference type="SMART" id="SM00184">
    <property type="entry name" value="RING"/>
    <property type="match status" value="1"/>
</dbReference>
<dbReference type="Bgee" id="ENSACAG00000025765">
    <property type="expression patterns" value="Expressed in heart and 2 other cell types or tissues"/>
</dbReference>